<dbReference type="InterPro" id="IPR022930">
    <property type="entry name" value="UPF0316"/>
</dbReference>
<protein>
    <recommendedName>
        <fullName evidence="6">UPF0316 protein HLPR_21060</fullName>
    </recommendedName>
</protein>
<evidence type="ECO:0000259" key="7">
    <source>
        <dbReference type="Pfam" id="PF10035"/>
    </source>
</evidence>
<feature type="transmembrane region" description="Helical" evidence="6">
    <location>
        <begin position="34"/>
        <end position="52"/>
    </location>
</feature>
<dbReference type="HAMAP" id="MF_01515">
    <property type="entry name" value="UPF0316"/>
    <property type="match status" value="1"/>
</dbReference>
<name>A0AAU9E6N0_9FIRM</name>
<dbReference type="PANTHER" id="PTHR40060">
    <property type="entry name" value="UPF0316 PROTEIN YEBE"/>
    <property type="match status" value="1"/>
</dbReference>
<evidence type="ECO:0000256" key="4">
    <source>
        <dbReference type="ARBA" id="ARBA00022989"/>
    </source>
</evidence>
<gene>
    <name evidence="9" type="ORF">HLPR_21060</name>
</gene>
<keyword evidence="4 6" id="KW-1133">Transmembrane helix</keyword>
<evidence type="ECO:0000313" key="10">
    <source>
        <dbReference type="Proteomes" id="UP001321786"/>
    </source>
</evidence>
<feature type="domain" description="DUF2179" evidence="7">
    <location>
        <begin position="114"/>
        <end position="165"/>
    </location>
</feature>
<dbReference type="CDD" id="cd16381">
    <property type="entry name" value="YitT_C_like_1"/>
    <property type="match status" value="1"/>
</dbReference>
<feature type="transmembrane region" description="Helical" evidence="6">
    <location>
        <begin position="6"/>
        <end position="27"/>
    </location>
</feature>
<keyword evidence="2 6" id="KW-1003">Cell membrane</keyword>
<keyword evidence="10" id="KW-1185">Reference proteome</keyword>
<feature type="domain" description="DUF5698" evidence="8">
    <location>
        <begin position="21"/>
        <end position="78"/>
    </location>
</feature>
<comment type="similarity">
    <text evidence="6">Belongs to the UPF0316 family.</text>
</comment>
<dbReference type="InterPro" id="IPR019264">
    <property type="entry name" value="DUF2179"/>
</dbReference>
<evidence type="ECO:0000256" key="3">
    <source>
        <dbReference type="ARBA" id="ARBA00022692"/>
    </source>
</evidence>
<dbReference type="Proteomes" id="UP001321786">
    <property type="component" value="Chromosome"/>
</dbReference>
<evidence type="ECO:0000256" key="5">
    <source>
        <dbReference type="ARBA" id="ARBA00023136"/>
    </source>
</evidence>
<reference evidence="9 10" key="1">
    <citation type="submission" date="2023-08" db="EMBL/GenBank/DDBJ databases">
        <title>Helicovermis profunda gen. nov., sp. nov., a novel mesophilic, fermentative bacterium within the Bacillota from a deep-sea hydrothermal vent chimney.</title>
        <authorList>
            <person name="Miyazaki U."/>
            <person name="Mizutani D."/>
            <person name="Hashimoto Y."/>
            <person name="Tame A."/>
            <person name="Sawayama S."/>
            <person name="Miyazaki J."/>
            <person name="Takai K."/>
            <person name="Nakagawa S."/>
        </authorList>
    </citation>
    <scope>NUCLEOTIDE SEQUENCE [LARGE SCALE GENOMIC DNA]</scope>
    <source>
        <strain evidence="9 10">S502</strain>
    </source>
</reference>
<accession>A0AAU9E6N0</accession>
<dbReference type="AlphaFoldDB" id="A0AAU9E6N0"/>
<sequence length="172" mass="19349">MGIWLYVFIVFAKIFEVSLTTVRIMFITKGEKKLGAIIGFFEVIIWIYVAGSVLKDVMSDPFKVIAYALGFALGNYFGSIVEAKIGLGLSKVEVIVKEEDGKELVDYIRDKGFAVTVLEGNGKNFRRNILVMYIARKKVLKLIEEVKEFQENSVITVSDTKPIYGGYGTLRK</sequence>
<organism evidence="9 10">
    <name type="scientific">Helicovermis profundi</name>
    <dbReference type="NCBI Taxonomy" id="3065157"/>
    <lineage>
        <taxon>Bacteria</taxon>
        <taxon>Bacillati</taxon>
        <taxon>Bacillota</taxon>
        <taxon>Clostridia</taxon>
        <taxon>Helicovermis</taxon>
    </lineage>
</organism>
<comment type="subcellular location">
    <subcellularLocation>
        <location evidence="1 6">Cell membrane</location>
        <topology evidence="1 6">Multi-pass membrane protein</topology>
    </subcellularLocation>
</comment>
<proteinExistence type="inferred from homology"/>
<dbReference type="KEGG" id="hprf:HLPR_21060"/>
<dbReference type="EMBL" id="AP028654">
    <property type="protein sequence ID" value="BEP29775.1"/>
    <property type="molecule type" value="Genomic_DNA"/>
</dbReference>
<keyword evidence="3 6" id="KW-0812">Transmembrane</keyword>
<evidence type="ECO:0000256" key="2">
    <source>
        <dbReference type="ARBA" id="ARBA00022475"/>
    </source>
</evidence>
<dbReference type="GO" id="GO:0005886">
    <property type="term" value="C:plasma membrane"/>
    <property type="evidence" value="ECO:0007669"/>
    <property type="project" value="UniProtKB-SubCell"/>
</dbReference>
<dbReference type="PANTHER" id="PTHR40060:SF1">
    <property type="entry name" value="UPF0316 PROTEIN YEBE"/>
    <property type="match status" value="1"/>
</dbReference>
<dbReference type="Pfam" id="PF18955">
    <property type="entry name" value="DUF5698"/>
    <property type="match status" value="1"/>
</dbReference>
<keyword evidence="5 6" id="KW-0472">Membrane</keyword>
<evidence type="ECO:0000259" key="8">
    <source>
        <dbReference type="Pfam" id="PF18955"/>
    </source>
</evidence>
<dbReference type="InterPro" id="IPR044035">
    <property type="entry name" value="DUF5698"/>
</dbReference>
<feature type="transmembrane region" description="Helical" evidence="6">
    <location>
        <begin position="64"/>
        <end position="81"/>
    </location>
</feature>
<evidence type="ECO:0000313" key="9">
    <source>
        <dbReference type="EMBL" id="BEP29775.1"/>
    </source>
</evidence>
<evidence type="ECO:0000256" key="1">
    <source>
        <dbReference type="ARBA" id="ARBA00004651"/>
    </source>
</evidence>
<dbReference type="Pfam" id="PF10035">
    <property type="entry name" value="DUF2179"/>
    <property type="match status" value="1"/>
</dbReference>
<dbReference type="RefSeq" id="WP_338535390.1">
    <property type="nucleotide sequence ID" value="NZ_AP028654.1"/>
</dbReference>
<evidence type="ECO:0000256" key="6">
    <source>
        <dbReference type="HAMAP-Rule" id="MF_01515"/>
    </source>
</evidence>